<evidence type="ECO:0000313" key="2">
    <source>
        <dbReference type="EMBL" id="JAR87969.1"/>
    </source>
</evidence>
<proteinExistence type="predicted"/>
<feature type="region of interest" description="Disordered" evidence="1">
    <location>
        <begin position="27"/>
        <end position="72"/>
    </location>
</feature>
<reference evidence="2" key="1">
    <citation type="journal article" date="2018" name="PLoS Negl. Trop. Dis.">
        <title>Sialome diversity of ticks revealed by RNAseq of single tick salivary glands.</title>
        <authorList>
            <person name="Perner J."/>
            <person name="Kropackova S."/>
            <person name="Kopacek P."/>
            <person name="Ribeiro J.M."/>
        </authorList>
    </citation>
    <scope>NUCLEOTIDE SEQUENCE</scope>
    <source>
        <strain evidence="2">Siblings of single egg batch collected in Ceske Budejovice</strain>
        <tissue evidence="2">Salivary glands</tissue>
    </source>
</reference>
<organism evidence="2">
    <name type="scientific">Ixodes ricinus</name>
    <name type="common">Common tick</name>
    <name type="synonym">Acarus ricinus</name>
    <dbReference type="NCBI Taxonomy" id="34613"/>
    <lineage>
        <taxon>Eukaryota</taxon>
        <taxon>Metazoa</taxon>
        <taxon>Ecdysozoa</taxon>
        <taxon>Arthropoda</taxon>
        <taxon>Chelicerata</taxon>
        <taxon>Arachnida</taxon>
        <taxon>Acari</taxon>
        <taxon>Parasitiformes</taxon>
        <taxon>Ixodida</taxon>
        <taxon>Ixodoidea</taxon>
        <taxon>Ixodidae</taxon>
        <taxon>Ixodinae</taxon>
        <taxon>Ixodes</taxon>
    </lineage>
</organism>
<feature type="compositionally biased region" description="Polar residues" evidence="1">
    <location>
        <begin position="27"/>
        <end position="36"/>
    </location>
</feature>
<sequence>MSVTSSHSSAAWCSSWPCAVSSAWATSAPSGSSRLATTECPRRGGGLSSWRPHPARSCPSTLSPSTSLRPAPASSRWWWTTASTSPTASGLRPHRSGPSPSGMLCWTSQKYATVPSVRRSPTVRRRSLRSSGHSGVVVPCLGTTSARKWHPWSRPGCVTSHWSRALTGATCPMRWCDSRMG</sequence>
<dbReference type="AlphaFoldDB" id="A0A147BB37"/>
<dbReference type="EMBL" id="GEGO01007435">
    <property type="protein sequence ID" value="JAR87969.1"/>
    <property type="molecule type" value="Transcribed_RNA"/>
</dbReference>
<feature type="compositionally biased region" description="Low complexity" evidence="1">
    <location>
        <begin position="59"/>
        <end position="72"/>
    </location>
</feature>
<name>A0A147BB37_IXORI</name>
<evidence type="ECO:0000256" key="1">
    <source>
        <dbReference type="SAM" id="MobiDB-lite"/>
    </source>
</evidence>
<protein>
    <submittedName>
        <fullName evidence="2">Putative hcg2042888 isoform cra a</fullName>
    </submittedName>
</protein>
<accession>A0A147BB37</accession>